<dbReference type="STRING" id="177437.HRM2_34720"/>
<dbReference type="OrthoDB" id="9790975at2"/>
<evidence type="ECO:0000259" key="3">
    <source>
        <dbReference type="Pfam" id="PF03358"/>
    </source>
</evidence>
<dbReference type="InterPro" id="IPR005025">
    <property type="entry name" value="FMN_Rdtase-like_dom"/>
</dbReference>
<dbReference type="Pfam" id="PF03358">
    <property type="entry name" value="FMN_red"/>
    <property type="match status" value="1"/>
</dbReference>
<organism evidence="4 5">
    <name type="scientific">Desulforapulum autotrophicum (strain ATCC 43914 / DSM 3382 / VKM B-1955 / HRM2)</name>
    <name type="common">Desulfobacterium autotrophicum</name>
    <dbReference type="NCBI Taxonomy" id="177437"/>
    <lineage>
        <taxon>Bacteria</taxon>
        <taxon>Pseudomonadati</taxon>
        <taxon>Thermodesulfobacteriota</taxon>
        <taxon>Desulfobacteria</taxon>
        <taxon>Desulfobacterales</taxon>
        <taxon>Desulfobacteraceae</taxon>
        <taxon>Desulforapulum</taxon>
    </lineage>
</organism>
<proteinExistence type="predicted"/>
<name>C0Q942_DESAH</name>
<dbReference type="PANTHER" id="PTHR43278:SF1">
    <property type="entry name" value="IRON-SULFUR FLAVOPROTEIN MJ1083"/>
    <property type="match status" value="1"/>
</dbReference>
<evidence type="ECO:0000313" key="5">
    <source>
        <dbReference type="Proteomes" id="UP000000442"/>
    </source>
</evidence>
<dbReference type="Gene3D" id="3.40.50.360">
    <property type="match status" value="1"/>
</dbReference>
<evidence type="ECO:0000256" key="1">
    <source>
        <dbReference type="ARBA" id="ARBA00022630"/>
    </source>
</evidence>
<feature type="domain" description="NADPH-dependent FMN reductase-like" evidence="3">
    <location>
        <begin position="4"/>
        <end position="135"/>
    </location>
</feature>
<dbReference type="PANTHER" id="PTHR43278">
    <property type="entry name" value="NAD(P)H-DEPENDENT FMN-CONTAINING OXIDOREDUCTASE YWQN-RELATED"/>
    <property type="match status" value="1"/>
</dbReference>
<protein>
    <submittedName>
        <fullName evidence="4">Iron-sulfur flavoprotein</fullName>
    </submittedName>
</protein>
<dbReference type="KEGG" id="dat:HRM2_34720"/>
<dbReference type="RefSeq" id="WP_015905300.1">
    <property type="nucleotide sequence ID" value="NC_012108.1"/>
</dbReference>
<accession>C0Q942</accession>
<dbReference type="eggNOG" id="COG0655">
    <property type="taxonomic scope" value="Bacteria"/>
</dbReference>
<dbReference type="HOGENOM" id="CLU_050993_3_2_7"/>
<dbReference type="AlphaFoldDB" id="C0Q942"/>
<reference evidence="4 5" key="1">
    <citation type="journal article" date="2009" name="Environ. Microbiol.">
        <title>Genome sequence of Desulfobacterium autotrophicum HRM2, a marine sulfate reducer oxidizing organic carbon completely to carbon dioxide.</title>
        <authorList>
            <person name="Strittmatter A.W."/>
            <person name="Liesegang H."/>
            <person name="Rabus R."/>
            <person name="Decker I."/>
            <person name="Amann J."/>
            <person name="Andres S."/>
            <person name="Henne A."/>
            <person name="Fricke W.F."/>
            <person name="Martinez-Arias R."/>
            <person name="Bartels D."/>
            <person name="Goesmann A."/>
            <person name="Krause L."/>
            <person name="Puehler A."/>
            <person name="Klenk H.P."/>
            <person name="Richter M."/>
            <person name="Schuler M."/>
            <person name="Gloeckner F.O."/>
            <person name="Meyerdierks A."/>
            <person name="Gottschalk G."/>
            <person name="Amann R."/>
        </authorList>
    </citation>
    <scope>NUCLEOTIDE SEQUENCE [LARGE SCALE GENOMIC DNA]</scope>
    <source>
        <strain evidence="5">ATCC 43914 / DSM 3382 / HRM2</strain>
    </source>
</reference>
<evidence type="ECO:0000256" key="2">
    <source>
        <dbReference type="ARBA" id="ARBA00022643"/>
    </source>
</evidence>
<keyword evidence="5" id="KW-1185">Reference proteome</keyword>
<dbReference type="InterPro" id="IPR029039">
    <property type="entry name" value="Flavoprotein-like_sf"/>
</dbReference>
<keyword evidence="2" id="KW-0288">FMN</keyword>
<gene>
    <name evidence="4" type="ordered locus">HRM2_34720</name>
</gene>
<evidence type="ECO:0000313" key="4">
    <source>
        <dbReference type="EMBL" id="ACN16547.1"/>
    </source>
</evidence>
<dbReference type="SUPFAM" id="SSF52218">
    <property type="entry name" value="Flavoproteins"/>
    <property type="match status" value="1"/>
</dbReference>
<dbReference type="GO" id="GO:0016491">
    <property type="term" value="F:oxidoreductase activity"/>
    <property type="evidence" value="ECO:0007669"/>
    <property type="project" value="InterPro"/>
</dbReference>
<keyword evidence="1" id="KW-0285">Flavoprotein</keyword>
<sequence length="217" mass="23477">MHPQILGVSGSPIKNSNTDRLVQAVLNSSGLRSEFVKLSKINVRPCIACLGCTKDNICKPQDDFQELAEKVKKADAIVVGGYAPYGSVDGFTKAFLERLFSLRHQNGLNRGKLAVVIASGIGRGAPGLEEASKQIEHALTVEGMEILGNLKITGNTECLVCGYGPTCPMSSLPWVFGDDLTVTPDKFCKVEDQSDVWDKANQLGLEIAQKIKNRVLM</sequence>
<dbReference type="Proteomes" id="UP000000442">
    <property type="component" value="Chromosome"/>
</dbReference>
<dbReference type="EMBL" id="CP001087">
    <property type="protein sequence ID" value="ACN16547.1"/>
    <property type="molecule type" value="Genomic_DNA"/>
</dbReference>
<dbReference type="InterPro" id="IPR051796">
    <property type="entry name" value="ISF_SsuE-like"/>
</dbReference>